<organism evidence="1 2">
    <name type="scientific">Bacillus cereus</name>
    <dbReference type="NCBI Taxonomy" id="1396"/>
    <lineage>
        <taxon>Bacteria</taxon>
        <taxon>Bacillati</taxon>
        <taxon>Bacillota</taxon>
        <taxon>Bacilli</taxon>
        <taxon>Bacillales</taxon>
        <taxon>Bacillaceae</taxon>
        <taxon>Bacillus</taxon>
        <taxon>Bacillus cereus group</taxon>
    </lineage>
</organism>
<name>A0A9W7UWT5_BACCE</name>
<comment type="caution">
    <text evidence="1">The sequence shown here is derived from an EMBL/GenBank/DDBJ whole genome shotgun (WGS) entry which is preliminary data.</text>
</comment>
<sequence length="272" mass="30956">MDALGQAKEELLEAGYDLISPAQKEARKKYKPVERDGRHFTMQNIESYELLRSQLTQGQKGVLLLLTTAMEINEGGKLFKGKNERLTVEDVSVMIGKKRIQTFKILTELENIGAITKEQVGKNVFVNISEGFYRCGYMEKNTPVVKIFKKRLQEVASKLSHNELGFLSDILAHMHWETHILCSNPTEKDASKLEVWKGKDIVEVLGYSRNFVSATLKKFRQNEITMEIGTVIDVIVLDPDLVSKQAKKVTLEDIKRVAKQVHLSSSNYRKIN</sequence>
<dbReference type="EMBL" id="WBPP01000018">
    <property type="protein sequence ID" value="KAB2395274.1"/>
    <property type="molecule type" value="Genomic_DNA"/>
</dbReference>
<protein>
    <submittedName>
        <fullName evidence="1">MarR family transcriptional regulator</fullName>
    </submittedName>
</protein>
<dbReference type="RefSeq" id="WP_151521978.1">
    <property type="nucleotide sequence ID" value="NZ_WBPL01000008.1"/>
</dbReference>
<evidence type="ECO:0000313" key="1">
    <source>
        <dbReference type="EMBL" id="KAB2395274.1"/>
    </source>
</evidence>
<proteinExistence type="predicted"/>
<reference evidence="1 2" key="1">
    <citation type="submission" date="2019-10" db="EMBL/GenBank/DDBJ databases">
        <title>Bacillus from the desert of Cuatro Cinegas, Coahuila.</title>
        <authorList>
            <person name="Olmedo-Alvarez G."/>
            <person name="Saldana S."/>
            <person name="Barcelo D."/>
        </authorList>
    </citation>
    <scope>NUCLEOTIDE SEQUENCE [LARGE SCALE GENOMIC DNA]</scope>
    <source>
        <strain evidence="1 2">CH417_13T</strain>
    </source>
</reference>
<dbReference type="AlphaFoldDB" id="A0A9W7UWT5"/>
<accession>A0A9W7UWT5</accession>
<evidence type="ECO:0000313" key="2">
    <source>
        <dbReference type="Proteomes" id="UP000475765"/>
    </source>
</evidence>
<gene>
    <name evidence="1" type="ORF">F8172_15415</name>
</gene>
<dbReference type="Proteomes" id="UP000475765">
    <property type="component" value="Unassembled WGS sequence"/>
</dbReference>